<name>A0ABP8FPB5_9BACT</name>
<dbReference type="PANTHER" id="PTHR43000">
    <property type="entry name" value="DTDP-D-GLUCOSE 4,6-DEHYDRATASE-RELATED"/>
    <property type="match status" value="1"/>
</dbReference>
<dbReference type="PRINTS" id="PR01713">
    <property type="entry name" value="NUCEPIMERASE"/>
</dbReference>
<dbReference type="Proteomes" id="UP001501207">
    <property type="component" value="Unassembled WGS sequence"/>
</dbReference>
<proteinExistence type="inferred from homology"/>
<comment type="similarity">
    <text evidence="1">Belongs to the NAD(P)-dependent epimerase/dehydratase family.</text>
</comment>
<dbReference type="Pfam" id="PF01370">
    <property type="entry name" value="Epimerase"/>
    <property type="match status" value="1"/>
</dbReference>
<accession>A0ABP8FPB5</accession>
<dbReference type="InterPro" id="IPR036291">
    <property type="entry name" value="NAD(P)-bd_dom_sf"/>
</dbReference>
<gene>
    <name evidence="3" type="ORF">GCM10023143_15570</name>
</gene>
<dbReference type="EMBL" id="BAABFN010000002">
    <property type="protein sequence ID" value="GAA4308309.1"/>
    <property type="molecule type" value="Genomic_DNA"/>
</dbReference>
<feature type="domain" description="NAD-dependent epimerase/dehydratase" evidence="2">
    <location>
        <begin position="4"/>
        <end position="248"/>
    </location>
</feature>
<organism evidence="3 4">
    <name type="scientific">Compostibacter hankyongensis</name>
    <dbReference type="NCBI Taxonomy" id="1007089"/>
    <lineage>
        <taxon>Bacteria</taxon>
        <taxon>Pseudomonadati</taxon>
        <taxon>Bacteroidota</taxon>
        <taxon>Chitinophagia</taxon>
        <taxon>Chitinophagales</taxon>
        <taxon>Chitinophagaceae</taxon>
        <taxon>Compostibacter</taxon>
    </lineage>
</organism>
<dbReference type="RefSeq" id="WP_344977950.1">
    <property type="nucleotide sequence ID" value="NZ_BAABFN010000002.1"/>
</dbReference>
<sequence>MNTVLLTGGAGFIGGHLTERLLAGGYRVICVDNFDDFYPASDKEHNLSGVSNHPNFRLLREDILALTPDMLDAATGDGKVDIIVHLAAKAGVRPSLEMPEAYYRTNVSGTLHLLELARRKAISRFIFGSSSSVYGDNPKQPWKESDTGLRPISPYGASKLAGEEIGAVYAHLYAIRFIALRFFTVYGPRQRPDLAIHKFYNRLSQGQEITLYGDGSTARDYTYIDDIVTGIEAAMQYDKNPYAVFNIGSGRPLSLQEMVTVLSESMQCRANIRHTGEQPGDVRKTWADLSLARQELHYNPGISFREGIAAFLEWKKTSANPTNLHP</sequence>
<evidence type="ECO:0000259" key="2">
    <source>
        <dbReference type="Pfam" id="PF01370"/>
    </source>
</evidence>
<keyword evidence="4" id="KW-1185">Reference proteome</keyword>
<evidence type="ECO:0000313" key="3">
    <source>
        <dbReference type="EMBL" id="GAA4308309.1"/>
    </source>
</evidence>
<dbReference type="InterPro" id="IPR001509">
    <property type="entry name" value="Epimerase_deHydtase"/>
</dbReference>
<dbReference type="SUPFAM" id="SSF51735">
    <property type="entry name" value="NAD(P)-binding Rossmann-fold domains"/>
    <property type="match status" value="1"/>
</dbReference>
<protein>
    <submittedName>
        <fullName evidence="3">GDP-mannose 4,6-dehydratase</fullName>
    </submittedName>
</protein>
<evidence type="ECO:0000313" key="4">
    <source>
        <dbReference type="Proteomes" id="UP001501207"/>
    </source>
</evidence>
<reference evidence="4" key="1">
    <citation type="journal article" date="2019" name="Int. J. Syst. Evol. Microbiol.">
        <title>The Global Catalogue of Microorganisms (GCM) 10K type strain sequencing project: providing services to taxonomists for standard genome sequencing and annotation.</title>
        <authorList>
            <consortium name="The Broad Institute Genomics Platform"/>
            <consortium name="The Broad Institute Genome Sequencing Center for Infectious Disease"/>
            <person name="Wu L."/>
            <person name="Ma J."/>
        </authorList>
    </citation>
    <scope>NUCLEOTIDE SEQUENCE [LARGE SCALE GENOMIC DNA]</scope>
    <source>
        <strain evidence="4">JCM 17664</strain>
    </source>
</reference>
<dbReference type="Gene3D" id="3.40.50.720">
    <property type="entry name" value="NAD(P)-binding Rossmann-like Domain"/>
    <property type="match status" value="1"/>
</dbReference>
<evidence type="ECO:0000256" key="1">
    <source>
        <dbReference type="ARBA" id="ARBA00007637"/>
    </source>
</evidence>
<comment type="caution">
    <text evidence="3">The sequence shown here is derived from an EMBL/GenBank/DDBJ whole genome shotgun (WGS) entry which is preliminary data.</text>
</comment>
<dbReference type="Gene3D" id="3.90.25.10">
    <property type="entry name" value="UDP-galactose 4-epimerase, domain 1"/>
    <property type="match status" value="1"/>
</dbReference>